<dbReference type="AlphaFoldDB" id="A0A0F9RXN8"/>
<dbReference type="GO" id="GO:0009103">
    <property type="term" value="P:lipopolysaccharide biosynthetic process"/>
    <property type="evidence" value="ECO:0007669"/>
    <property type="project" value="TreeGrafter"/>
</dbReference>
<feature type="domain" description="Glycosyl transferase family 1" evidence="2">
    <location>
        <begin position="162"/>
        <end position="327"/>
    </location>
</feature>
<dbReference type="InterPro" id="IPR001296">
    <property type="entry name" value="Glyco_trans_1"/>
</dbReference>
<evidence type="ECO:0000259" key="2">
    <source>
        <dbReference type="Pfam" id="PF00534"/>
    </source>
</evidence>
<reference evidence="4" key="1">
    <citation type="journal article" date="2015" name="Nature">
        <title>Complex archaea that bridge the gap between prokaryotes and eukaryotes.</title>
        <authorList>
            <person name="Spang A."/>
            <person name="Saw J.H."/>
            <person name="Jorgensen S.L."/>
            <person name="Zaremba-Niedzwiedzka K."/>
            <person name="Martijn J."/>
            <person name="Lind A.E."/>
            <person name="van Eijk R."/>
            <person name="Schleper C."/>
            <person name="Guy L."/>
            <person name="Ettema T.J."/>
        </authorList>
    </citation>
    <scope>NUCLEOTIDE SEQUENCE</scope>
</reference>
<name>A0A0F9RXN8_9ZZZZ</name>
<dbReference type="GO" id="GO:0016757">
    <property type="term" value="F:glycosyltransferase activity"/>
    <property type="evidence" value="ECO:0007669"/>
    <property type="project" value="InterPro"/>
</dbReference>
<proteinExistence type="predicted"/>
<sequence>MLISRNTQDFYFKRLKEELLNQKIRVFLPDIISHYLPITHALLSSKTKLLHLHWIFYIGFDEKKKIKFFLKLCRFIIDVYLSKYILNAKIIWTIHNLYSHKSYYPRIERLVRNFLLNKVNGIICHCNEAKKEVQKEFRISPKKIYVIPHGNYLNCYLNKISKEKARDILNLKKNDFVFLHFGRVRRYKGLDTLIKSFKALKLKDNLKVLIVGKLLENEYKKELITLSEDNKNILFTFKFIEDDKIQIYMNASDIVVSPYRSILTSGEIILAMTFGKPVIAPQLGCIIDLLNKEGSFTYDPKEENGLTIALKEAITFRDKLSNMGKYNLRIVKDLDWKIISIKTKALYEKFI</sequence>
<dbReference type="PANTHER" id="PTHR46401:SF2">
    <property type="entry name" value="GLYCOSYLTRANSFERASE WBBK-RELATED"/>
    <property type="match status" value="1"/>
</dbReference>
<dbReference type="Pfam" id="PF13439">
    <property type="entry name" value="Glyco_transf_4"/>
    <property type="match status" value="1"/>
</dbReference>
<dbReference type="PANTHER" id="PTHR46401">
    <property type="entry name" value="GLYCOSYLTRANSFERASE WBBK-RELATED"/>
    <property type="match status" value="1"/>
</dbReference>
<evidence type="ECO:0000256" key="1">
    <source>
        <dbReference type="ARBA" id="ARBA00022679"/>
    </source>
</evidence>
<dbReference type="CDD" id="cd03801">
    <property type="entry name" value="GT4_PimA-like"/>
    <property type="match status" value="1"/>
</dbReference>
<comment type="caution">
    <text evidence="4">The sequence shown here is derived from an EMBL/GenBank/DDBJ whole genome shotgun (WGS) entry which is preliminary data.</text>
</comment>
<dbReference type="Gene3D" id="3.40.50.2000">
    <property type="entry name" value="Glycogen Phosphorylase B"/>
    <property type="match status" value="2"/>
</dbReference>
<dbReference type="InterPro" id="IPR028098">
    <property type="entry name" value="Glyco_trans_4-like_N"/>
</dbReference>
<protein>
    <recommendedName>
        <fullName evidence="5">Glycosyl transferase family 1 domain-containing protein</fullName>
    </recommendedName>
</protein>
<organism evidence="4">
    <name type="scientific">marine sediment metagenome</name>
    <dbReference type="NCBI Taxonomy" id="412755"/>
    <lineage>
        <taxon>unclassified sequences</taxon>
        <taxon>metagenomes</taxon>
        <taxon>ecological metagenomes</taxon>
    </lineage>
</organism>
<evidence type="ECO:0008006" key="5">
    <source>
        <dbReference type="Google" id="ProtNLM"/>
    </source>
</evidence>
<gene>
    <name evidence="4" type="ORF">LCGC14_0920330</name>
</gene>
<dbReference type="SUPFAM" id="SSF53756">
    <property type="entry name" value="UDP-Glycosyltransferase/glycogen phosphorylase"/>
    <property type="match status" value="1"/>
</dbReference>
<feature type="domain" description="Glycosyltransferase subfamily 4-like N-terminal" evidence="3">
    <location>
        <begin position="86"/>
        <end position="150"/>
    </location>
</feature>
<accession>A0A0F9RXN8</accession>
<evidence type="ECO:0000313" key="4">
    <source>
        <dbReference type="EMBL" id="KKN21938.1"/>
    </source>
</evidence>
<keyword evidence="1" id="KW-0808">Transferase</keyword>
<dbReference type="EMBL" id="LAZR01003106">
    <property type="protein sequence ID" value="KKN21938.1"/>
    <property type="molecule type" value="Genomic_DNA"/>
</dbReference>
<dbReference type="Pfam" id="PF00534">
    <property type="entry name" value="Glycos_transf_1"/>
    <property type="match status" value="1"/>
</dbReference>
<evidence type="ECO:0000259" key="3">
    <source>
        <dbReference type="Pfam" id="PF13439"/>
    </source>
</evidence>